<dbReference type="Proteomes" id="UP000800093">
    <property type="component" value="Unassembled WGS sequence"/>
</dbReference>
<evidence type="ECO:0000313" key="1">
    <source>
        <dbReference type="EMBL" id="KAF2259341.1"/>
    </source>
</evidence>
<dbReference type="EMBL" id="ML986712">
    <property type="protein sequence ID" value="KAF2259341.1"/>
    <property type="molecule type" value="Genomic_DNA"/>
</dbReference>
<reference evidence="2" key="1">
    <citation type="journal article" date="2020" name="Stud. Mycol.">
        <title>101 Dothideomycetes genomes: A test case for predicting lifestyles and emergence of pathogens.</title>
        <authorList>
            <person name="Haridas S."/>
            <person name="Albert R."/>
            <person name="Binder M."/>
            <person name="Bloem J."/>
            <person name="LaButti K."/>
            <person name="Salamov A."/>
            <person name="Andreopoulos B."/>
            <person name="Baker S."/>
            <person name="Barry K."/>
            <person name="Bills G."/>
            <person name="Bluhm B."/>
            <person name="Cannon C."/>
            <person name="Castanera R."/>
            <person name="Culley D."/>
            <person name="Daum C."/>
            <person name="Ezra D."/>
            <person name="Gonzalez J."/>
            <person name="Henrissat B."/>
            <person name="Kuo A."/>
            <person name="Liang C."/>
            <person name="Lipzen A."/>
            <person name="Lutzoni F."/>
            <person name="Magnuson J."/>
            <person name="Mondo S."/>
            <person name="Nolan M."/>
            <person name="Ohm R."/>
            <person name="Pangilinan J."/>
            <person name="Park H.-J."/>
            <person name="Ramirez L."/>
            <person name="Alfaro M."/>
            <person name="Sun H."/>
            <person name="Tritt A."/>
            <person name="Yoshinaga Y."/>
            <person name="Zwiers L.-H."/>
            <person name="Turgeon B."/>
            <person name="Goodwin S."/>
            <person name="Spatafora J."/>
            <person name="Crous P."/>
            <person name="Grigoriev I."/>
        </authorList>
    </citation>
    <scope>NUCLEOTIDE SEQUENCE [LARGE SCALE GENOMIC DNA]</scope>
    <source>
        <strain evidence="2">CBS 304.66</strain>
    </source>
</reference>
<proteinExistence type="predicted"/>
<dbReference type="AlphaFoldDB" id="A0A9P4JZQ8"/>
<dbReference type="OrthoDB" id="3786931at2759"/>
<protein>
    <submittedName>
        <fullName evidence="1">Uncharacterized protein</fullName>
    </submittedName>
</protein>
<accession>A0A9P4JZQ8</accession>
<evidence type="ECO:0000313" key="2">
    <source>
        <dbReference type="Proteomes" id="UP000800093"/>
    </source>
</evidence>
<organism evidence="1 2">
    <name type="scientific">Lojkania enalia</name>
    <dbReference type="NCBI Taxonomy" id="147567"/>
    <lineage>
        <taxon>Eukaryota</taxon>
        <taxon>Fungi</taxon>
        <taxon>Dikarya</taxon>
        <taxon>Ascomycota</taxon>
        <taxon>Pezizomycotina</taxon>
        <taxon>Dothideomycetes</taxon>
        <taxon>Pleosporomycetidae</taxon>
        <taxon>Pleosporales</taxon>
        <taxon>Pleosporales incertae sedis</taxon>
        <taxon>Lojkania</taxon>
    </lineage>
</organism>
<comment type="caution">
    <text evidence="1">The sequence shown here is derived from an EMBL/GenBank/DDBJ whole genome shotgun (WGS) entry which is preliminary data.</text>
</comment>
<gene>
    <name evidence="1" type="ORF">CC78DRAFT_72506</name>
</gene>
<sequence>MNAPFIMPVAALTALYPTSTSHAGRPRAPYQCLDNSKIKKLVIVFRNYPSDPANADEYWRTIKHTIQDLPTSLRSLIVLATSTDASGKLKPGKLCTHHNGLRADLIYSIWAWVKHELDSGIGIFLYPILVKAGLPMLQEWKVRQLEPVQRMWRRDFDALEQTPEGRQPIISDKWSYQENQCPACMLARIGSDTQVLSALYAGMVGRYSSKKVGKKDKSRSNRVNFIRYLLKQSDSGEKLVDESWDLGKEMKRVREGWREHQRDSVRVNFYGRKSRSSISSSSQPRDSCILINTSELFDLNDNVKSFADPQDSSFVACSANTGCTESGIGVDISDLAGTGKPLRRSRLVNL</sequence>
<keyword evidence="2" id="KW-1185">Reference proteome</keyword>
<name>A0A9P4JZQ8_9PLEO</name>